<feature type="compositionally biased region" description="Basic and acidic residues" evidence="5">
    <location>
        <begin position="1811"/>
        <end position="1833"/>
    </location>
</feature>
<feature type="region of interest" description="Disordered" evidence="5">
    <location>
        <begin position="1060"/>
        <end position="1079"/>
    </location>
</feature>
<feature type="compositionally biased region" description="Acidic residues" evidence="5">
    <location>
        <begin position="518"/>
        <end position="541"/>
    </location>
</feature>
<dbReference type="Pfam" id="PF08159">
    <property type="entry name" value="NUC153"/>
    <property type="match status" value="1"/>
</dbReference>
<feature type="region of interest" description="Disordered" evidence="5">
    <location>
        <begin position="606"/>
        <end position="637"/>
    </location>
</feature>
<evidence type="ECO:0008006" key="11">
    <source>
        <dbReference type="Google" id="ProtNLM"/>
    </source>
</evidence>
<feature type="region of interest" description="Disordered" evidence="5">
    <location>
        <begin position="1299"/>
        <end position="1368"/>
    </location>
</feature>
<feature type="region of interest" description="Disordered" evidence="5">
    <location>
        <begin position="230"/>
        <end position="276"/>
    </location>
</feature>
<evidence type="ECO:0000256" key="3">
    <source>
        <dbReference type="ARBA" id="ARBA00023054"/>
    </source>
</evidence>
<proteinExistence type="inferred from homology"/>
<feature type="compositionally biased region" description="Polar residues" evidence="5">
    <location>
        <begin position="1474"/>
        <end position="1484"/>
    </location>
</feature>
<dbReference type="EMBL" id="JBFXLS010000130">
    <property type="protein sequence ID" value="KAL2814202.1"/>
    <property type="molecule type" value="Genomic_DNA"/>
</dbReference>
<feature type="compositionally biased region" description="Polar residues" evidence="5">
    <location>
        <begin position="1607"/>
        <end position="1616"/>
    </location>
</feature>
<accession>A0ABR4HFK8</accession>
<feature type="domain" description="NUC153" evidence="6">
    <location>
        <begin position="641"/>
        <end position="668"/>
    </location>
</feature>
<dbReference type="InterPro" id="IPR039754">
    <property type="entry name" value="Esf1"/>
</dbReference>
<feature type="compositionally biased region" description="Basic residues" evidence="5">
    <location>
        <begin position="500"/>
        <end position="509"/>
    </location>
</feature>
<evidence type="ECO:0000259" key="6">
    <source>
        <dbReference type="Pfam" id="PF08159"/>
    </source>
</evidence>
<feature type="compositionally biased region" description="Acidic residues" evidence="5">
    <location>
        <begin position="91"/>
        <end position="114"/>
    </location>
</feature>
<feature type="compositionally biased region" description="Acidic residues" evidence="5">
    <location>
        <begin position="251"/>
        <end position="267"/>
    </location>
</feature>
<feature type="region of interest" description="Disordered" evidence="5">
    <location>
        <begin position="823"/>
        <end position="853"/>
    </location>
</feature>
<feature type="region of interest" description="Disordered" evidence="5">
    <location>
        <begin position="407"/>
        <end position="579"/>
    </location>
</feature>
<protein>
    <recommendedName>
        <fullName evidence="11">NUC153 domain-containing protein</fullName>
    </recommendedName>
</protein>
<feature type="compositionally biased region" description="Low complexity" evidence="5">
    <location>
        <begin position="1709"/>
        <end position="1721"/>
    </location>
</feature>
<evidence type="ECO:0000313" key="10">
    <source>
        <dbReference type="Proteomes" id="UP001610335"/>
    </source>
</evidence>
<feature type="compositionally biased region" description="Polar residues" evidence="5">
    <location>
        <begin position="1309"/>
        <end position="1320"/>
    </location>
</feature>
<evidence type="ECO:0000256" key="4">
    <source>
        <dbReference type="ARBA" id="ARBA00023242"/>
    </source>
</evidence>
<dbReference type="PANTHER" id="PTHR12202">
    <property type="entry name" value="ESF1 HOMOLOG"/>
    <property type="match status" value="1"/>
</dbReference>
<feature type="domain" description="Folliculin-interacting protein N-terminal" evidence="7">
    <location>
        <begin position="797"/>
        <end position="947"/>
    </location>
</feature>
<dbReference type="Pfam" id="PF14636">
    <property type="entry name" value="FNIP_N"/>
    <property type="match status" value="1"/>
</dbReference>
<comment type="caution">
    <text evidence="9">The sequence shown here is derived from an EMBL/GenBank/DDBJ whole genome shotgun (WGS) entry which is preliminary data.</text>
</comment>
<feature type="region of interest" description="Disordered" evidence="5">
    <location>
        <begin position="1607"/>
        <end position="1626"/>
    </location>
</feature>
<feature type="region of interest" description="Disordered" evidence="5">
    <location>
        <begin position="653"/>
        <end position="748"/>
    </location>
</feature>
<keyword evidence="4" id="KW-0539">Nucleus</keyword>
<evidence type="ECO:0000256" key="5">
    <source>
        <dbReference type="SAM" id="MobiDB-lite"/>
    </source>
</evidence>
<gene>
    <name evidence="9" type="ORF">BDW59DRAFT_176529</name>
</gene>
<evidence type="ECO:0000259" key="8">
    <source>
        <dbReference type="Pfam" id="PF25121"/>
    </source>
</evidence>
<feature type="compositionally biased region" description="Basic and acidic residues" evidence="5">
    <location>
        <begin position="673"/>
        <end position="685"/>
    </location>
</feature>
<feature type="region of interest" description="Disordered" evidence="5">
    <location>
        <begin position="1709"/>
        <end position="1737"/>
    </location>
</feature>
<feature type="compositionally biased region" description="Acidic residues" evidence="5">
    <location>
        <begin position="143"/>
        <end position="170"/>
    </location>
</feature>
<dbReference type="PANTHER" id="PTHR12202:SF0">
    <property type="entry name" value="ESF1 HOMOLOG"/>
    <property type="match status" value="1"/>
</dbReference>
<feature type="compositionally biased region" description="Polar residues" evidence="5">
    <location>
        <begin position="1391"/>
        <end position="1402"/>
    </location>
</feature>
<sequence length="1898" mass="210306">MSDRKKSKKGSGGKRDAGPVITDPRFANIQTDPRYRLPSKRHTHVKLDNRFAHILHDKDFSRNAAVDRYGRKLARDDTKKHLERFYRLEDKEGDEDEDEGEGEGDLSVDDDEDIVKELKKADSRASAPGYDPARDGGFASSSSEEEDSEDEDDEEYDEDEEGVAGGEELDFPDKQQVDVPVGEVTERIAVVNLDWDNIRAEDLMAVFSSFTPTGGRVLNVTVYPSEFGKERMEKEETEGPPREIFATKENESDEEEEEDIDSDEEEEQIKKSILKEDQGEEFNSTQLRKYQLERLRYFYAILTFSSKVVAKHVYDNVDGAEYLTSANFFDLRFVPDDTDFSDDRPRDQCERIPDSYQPNDFVTDALQHSKVKLTWDMDDKSRKEAQARAFGGSRKEIDENDLKAYLASDSSDDEEEGGVDIVDGTAGDGSKTSQKEDERQRMRALLGLSAQPAQPSKSDGPVGEMEVTFTSGLAGGPNRDTIFENEPEETSLEKYVRKERERKKRRKEKQKGDKADDAVDEEDTKTEGAAGEEEPHEEDTGFNDPFFDDPSGKAATTARRKEEKRKKREEREAEEKAAAAKRAELELLMMDEDDAKSGVRHFNMAEIAKAEKQARKKKGKRKGKDQQAQEVNDNFEMNVTDSRFSRLFQNHEFAIDPTNPRFKGTSGMNALLEEGRKRRRDRDERGGEEDESRDSKKQKQRSKKGASAGNDTDDLEKLVEKDTSTLSPAAYSSKPTPQLESVTEEEHTSGLLFPDASVLRRSNTHAFPLQTAFNSPNASAAGAYDDRGGVELDPTKDFRVIIAQNSLGDKEPCILLDTRADTAEPPSPGLGPETQVFENSGPRHTRTISSLSRGRRGYLSQSSIADQSPLSIAAEARRTSPVSSSAFARARGRSSTMALSGGVQEPAHSRHPTDMNDAGLLNCIFGSSAFSYRGSSTKMHIISADDENGVTGASPAFRSSFTRSYTTGSPSGFAGTSRPDKPRSKVTILLTRMFSVNLPEAGDPSSEGQDFESSIHQESLPDAGYPFPDVSKRKKIKEKKTPMYAVAITVQIPLLSRNTPRPVSRFSTQGQDSPKPGISCSLDSDYRWRGGFLDDTLASAPASLDERIDMLVDHWDVINRTLSHLERSARKEILFLLKRVDSAGKHPKPAKPPNMQRTNQTFLHLPANVLAINPIFKEEACRSARRISTALHIPSVVTGQSRWGVWREEGRSIVRNLGDKDHSFFFLVLITAFLGNHTEWLNALGPDWYRRRHYLQQKAQQDSEPALSHRTVIVSADKMTARRLIFLLSAFLPPKQRFEPLHSPLRPGTSASTRTVSQSPPTIPVLRQEPLRRAIERRSRAQRLNLADRDHHHRSVSASSNETAHRSDDAEVNDFSIYRRGSDARSDARSKNISTATTSAANPGSAVPVPHFASQGRPEREREQTLGDGVDSLASENLLKNLQRSESSTMSANSSVPSAGARWGSLFSGLWSSRYESSTDNSSAGPPLEPRQRSTSVYNIPPKRNPPTLSQMVEEASGGEPSQMATSANISIPQPPNSQRKFEEDAQDLSSTIDHTKGSFLKLSVQEDDGIVDVELPLPGFVSLSSSGDSTMASPKKTRTSMTSVDALASTHSSGSGLHHQSKDNDGPNINVAGWLKNFHDDFLLQGVRPYASLEADVKRAMKSEPTPNNAAALNTDESEGWVDVATTLIADARTFSVKRLRLMRRVVGGSPSKSPVSPAGFSNPGTPRHVSGGSVSASHLSGYFSSALNSAKSSPKLHGDGYFSREVEERFVEEPVMDLDGTLVDALERVLAQSGPSSLAPTRAPSPSRARKENDRTTDSIPPRDDLPSLEPPRTECRRLVLGALEEVVRSVTAEHCREDDGELGLVDRERKRLLTGADNTLREGVRKWLLDVEEAW</sequence>
<reference evidence="9 10" key="1">
    <citation type="submission" date="2024-07" db="EMBL/GenBank/DDBJ databases">
        <title>Section-level genome sequencing and comparative genomics of Aspergillus sections Usti and Cavernicolus.</title>
        <authorList>
            <consortium name="Lawrence Berkeley National Laboratory"/>
            <person name="Nybo J.L."/>
            <person name="Vesth T.C."/>
            <person name="Theobald S."/>
            <person name="Frisvad J.C."/>
            <person name="Larsen T.O."/>
            <person name="Kjaerboelling I."/>
            <person name="Rothschild-Mancinelli K."/>
            <person name="Lyhne E.K."/>
            <person name="Kogle M.E."/>
            <person name="Barry K."/>
            <person name="Clum A."/>
            <person name="Na H."/>
            <person name="Ledsgaard L."/>
            <person name="Lin J."/>
            <person name="Lipzen A."/>
            <person name="Kuo A."/>
            <person name="Riley R."/>
            <person name="Mondo S."/>
            <person name="LaButti K."/>
            <person name="Haridas S."/>
            <person name="Pangalinan J."/>
            <person name="Salamov A.A."/>
            <person name="Simmons B.A."/>
            <person name="Magnuson J.K."/>
            <person name="Chen J."/>
            <person name="Drula E."/>
            <person name="Henrissat B."/>
            <person name="Wiebenga A."/>
            <person name="Lubbers R.J."/>
            <person name="Gomes A.C."/>
            <person name="Makela M.R."/>
            <person name="Stajich J."/>
            <person name="Grigoriev I.V."/>
            <person name="Mortensen U.H."/>
            <person name="De vries R.P."/>
            <person name="Baker S.E."/>
            <person name="Andersen M.R."/>
        </authorList>
    </citation>
    <scope>NUCLEOTIDE SEQUENCE [LARGE SCALE GENOMIC DNA]</scope>
    <source>
        <strain evidence="9 10">CBS 600.67</strain>
    </source>
</reference>
<feature type="region of interest" description="Disordered" evidence="5">
    <location>
        <begin position="1382"/>
        <end position="1433"/>
    </location>
</feature>
<feature type="region of interest" description="Disordered" evidence="5">
    <location>
        <begin position="1795"/>
        <end position="1833"/>
    </location>
</feature>
<dbReference type="Pfam" id="PF25121">
    <property type="entry name" value="RRM_ESF1"/>
    <property type="match status" value="1"/>
</dbReference>
<feature type="compositionally biased region" description="Basic residues" evidence="5">
    <location>
        <begin position="1"/>
        <end position="12"/>
    </location>
</feature>
<feature type="region of interest" description="Disordered" evidence="5">
    <location>
        <begin position="1000"/>
        <end position="1029"/>
    </location>
</feature>
<organism evidence="9 10">
    <name type="scientific">Aspergillus cavernicola</name>
    <dbReference type="NCBI Taxonomy" id="176166"/>
    <lineage>
        <taxon>Eukaryota</taxon>
        <taxon>Fungi</taxon>
        <taxon>Dikarya</taxon>
        <taxon>Ascomycota</taxon>
        <taxon>Pezizomycotina</taxon>
        <taxon>Eurotiomycetes</taxon>
        <taxon>Eurotiomycetidae</taxon>
        <taxon>Eurotiales</taxon>
        <taxon>Aspergillaceae</taxon>
        <taxon>Aspergillus</taxon>
        <taxon>Aspergillus subgen. Nidulantes</taxon>
    </lineage>
</organism>
<feature type="compositionally biased region" description="Basic residues" evidence="5">
    <location>
        <begin position="614"/>
        <end position="623"/>
    </location>
</feature>
<name>A0ABR4HFK8_9EURO</name>
<comment type="similarity">
    <text evidence="2">Belongs to the ESF1 family.</text>
</comment>
<evidence type="ECO:0000313" key="9">
    <source>
        <dbReference type="EMBL" id="KAL2814202.1"/>
    </source>
</evidence>
<keyword evidence="10" id="KW-1185">Reference proteome</keyword>
<evidence type="ECO:0000259" key="7">
    <source>
        <dbReference type="Pfam" id="PF14636"/>
    </source>
</evidence>
<evidence type="ECO:0000256" key="1">
    <source>
        <dbReference type="ARBA" id="ARBA00004604"/>
    </source>
</evidence>
<feature type="region of interest" description="Disordered" evidence="5">
    <location>
        <begin position="1474"/>
        <end position="1527"/>
    </location>
</feature>
<dbReference type="InterPro" id="IPR012580">
    <property type="entry name" value="NUC153"/>
</dbReference>
<feature type="domain" description="ESF1 RRM" evidence="8">
    <location>
        <begin position="185"/>
        <end position="349"/>
    </location>
</feature>
<feature type="region of interest" description="Disordered" evidence="5">
    <location>
        <begin position="82"/>
        <end position="180"/>
    </location>
</feature>
<feature type="compositionally biased region" description="Basic and acidic residues" evidence="5">
    <location>
        <begin position="230"/>
        <end position="250"/>
    </location>
</feature>
<feature type="compositionally biased region" description="Polar residues" evidence="5">
    <location>
        <begin position="1060"/>
        <end position="1072"/>
    </location>
</feature>
<comment type="subcellular location">
    <subcellularLocation>
        <location evidence="1">Nucleus</location>
        <location evidence="1">Nucleolus</location>
    </subcellularLocation>
</comment>
<dbReference type="InterPro" id="IPR028084">
    <property type="entry name" value="FNIP_N_dom"/>
</dbReference>
<dbReference type="InterPro" id="IPR056750">
    <property type="entry name" value="RRM_ESF1"/>
</dbReference>
<feature type="compositionally biased region" description="Polar residues" evidence="5">
    <location>
        <begin position="1006"/>
        <end position="1017"/>
    </location>
</feature>
<feature type="region of interest" description="Disordered" evidence="5">
    <location>
        <begin position="1"/>
        <end position="24"/>
    </location>
</feature>
<evidence type="ECO:0000256" key="2">
    <source>
        <dbReference type="ARBA" id="ARBA00009087"/>
    </source>
</evidence>
<keyword evidence="3" id="KW-0175">Coiled coil</keyword>
<feature type="compositionally biased region" description="Basic and acidic residues" evidence="5">
    <location>
        <begin position="1329"/>
        <end position="1339"/>
    </location>
</feature>
<dbReference type="Proteomes" id="UP001610335">
    <property type="component" value="Unassembled WGS sequence"/>
</dbReference>
<feature type="compositionally biased region" description="Basic and acidic residues" evidence="5">
    <location>
        <begin position="569"/>
        <end position="579"/>
    </location>
</feature>